<evidence type="ECO:0000313" key="1">
    <source>
        <dbReference type="EMBL" id="SPD72299.1"/>
    </source>
</evidence>
<accession>A0A445MS94</accession>
<protein>
    <submittedName>
        <fullName evidence="1">Uncharacterized protein</fullName>
    </submittedName>
</protein>
<dbReference type="AlphaFoldDB" id="A0A445MS94"/>
<name>A0A445MS94_9BACT</name>
<gene>
    <name evidence="1" type="ORF">PITCH_A1280045</name>
</gene>
<sequence length="21" mass="2354">MNLILTKDVLYHLSYVGSTSV</sequence>
<reference evidence="1" key="1">
    <citation type="submission" date="2018-01" db="EMBL/GenBank/DDBJ databases">
        <authorList>
            <person name="Regsiter A."/>
            <person name="William W."/>
        </authorList>
    </citation>
    <scope>NUCLEOTIDE SEQUENCE</scope>
    <source>
        <strain evidence="1">TRIP AH-1</strain>
    </source>
</reference>
<dbReference type="EMBL" id="OJIN01000033">
    <property type="protein sequence ID" value="SPD72299.1"/>
    <property type="molecule type" value="Genomic_DNA"/>
</dbReference>
<organism evidence="1">
    <name type="scientific">uncultured Desulfobacterium sp</name>
    <dbReference type="NCBI Taxonomy" id="201089"/>
    <lineage>
        <taxon>Bacteria</taxon>
        <taxon>Pseudomonadati</taxon>
        <taxon>Thermodesulfobacteriota</taxon>
        <taxon>Desulfobacteria</taxon>
        <taxon>Desulfobacterales</taxon>
        <taxon>Desulfobacteriaceae</taxon>
        <taxon>Desulfobacterium</taxon>
        <taxon>environmental samples</taxon>
    </lineage>
</organism>
<proteinExistence type="predicted"/>